<dbReference type="NCBIfam" id="NF033530">
    <property type="entry name" value="lasso_PqqD_Strm"/>
    <property type="match status" value="1"/>
</dbReference>
<dbReference type="Proteomes" id="UP000019150">
    <property type="component" value="Chromosome"/>
</dbReference>
<gene>
    <name evidence="1" type="ORF">NONO_c38890</name>
</gene>
<name>W5TI40_9NOCA</name>
<dbReference type="eggNOG" id="ENOG5033BC0">
    <property type="taxonomic scope" value="Bacteria"/>
</dbReference>
<protein>
    <recommendedName>
        <fullName evidence="3">Coenzyme PQQ synthesis protein D (PqqD)</fullName>
    </recommendedName>
</protein>
<dbReference type="HOGENOM" id="CLU_159325_3_0_11"/>
<dbReference type="AlphaFoldDB" id="W5TI40"/>
<evidence type="ECO:0000313" key="1">
    <source>
        <dbReference type="EMBL" id="AHH18673.1"/>
    </source>
</evidence>
<dbReference type="OrthoDB" id="5195143at2"/>
<dbReference type="InterPro" id="IPR008792">
    <property type="entry name" value="PQQD"/>
</dbReference>
<dbReference type="InterPro" id="IPR041881">
    <property type="entry name" value="PqqD_sf"/>
</dbReference>
<sequence>MAKLTAHTDVAKTENGAILLNSRTGIYWEINDTGHRVMETLIVSGSRAAAVRAIVDSFDVEPEQAEADVTRIIEELSGAGLLTE</sequence>
<dbReference type="RefSeq" id="WP_081769357.1">
    <property type="nucleotide sequence ID" value="NZ_CP006850.1"/>
</dbReference>
<organism evidence="1 2">
    <name type="scientific">Nocardia nova SH22a</name>
    <dbReference type="NCBI Taxonomy" id="1415166"/>
    <lineage>
        <taxon>Bacteria</taxon>
        <taxon>Bacillati</taxon>
        <taxon>Actinomycetota</taxon>
        <taxon>Actinomycetes</taxon>
        <taxon>Mycobacteriales</taxon>
        <taxon>Nocardiaceae</taxon>
        <taxon>Nocardia</taxon>
    </lineage>
</organism>
<proteinExistence type="predicted"/>
<dbReference type="Gene3D" id="1.10.10.1150">
    <property type="entry name" value="Coenzyme PQQ synthesis protein D (PqqD)"/>
    <property type="match status" value="1"/>
</dbReference>
<evidence type="ECO:0000313" key="2">
    <source>
        <dbReference type="Proteomes" id="UP000019150"/>
    </source>
</evidence>
<keyword evidence="2" id="KW-1185">Reference proteome</keyword>
<evidence type="ECO:0008006" key="3">
    <source>
        <dbReference type="Google" id="ProtNLM"/>
    </source>
</evidence>
<reference evidence="1 2" key="1">
    <citation type="journal article" date="2014" name="Appl. Environ. Microbiol.">
        <title>Insights into the Microbial Degradation of Rubber and Gutta-Percha by Analysis of the Complete Genome of Nocardia nova SH22a.</title>
        <authorList>
            <person name="Luo Q."/>
            <person name="Hiessl S."/>
            <person name="Poehlein A."/>
            <person name="Daniel R."/>
            <person name="Steinbuchel A."/>
        </authorList>
    </citation>
    <scope>NUCLEOTIDE SEQUENCE [LARGE SCALE GENOMIC DNA]</scope>
    <source>
        <strain evidence="1">SH22a</strain>
    </source>
</reference>
<dbReference type="STRING" id="1415166.NONO_c38890"/>
<accession>W5TI40</accession>
<dbReference type="KEGG" id="nno:NONO_c38890"/>
<dbReference type="Pfam" id="PF05402">
    <property type="entry name" value="PqqD"/>
    <property type="match status" value="1"/>
</dbReference>
<dbReference type="EMBL" id="CP006850">
    <property type="protein sequence ID" value="AHH18673.1"/>
    <property type="molecule type" value="Genomic_DNA"/>
</dbReference>